<name>A0A2L0ETS9_SORCE</name>
<feature type="region of interest" description="Disordered" evidence="14">
    <location>
        <begin position="1376"/>
        <end position="1423"/>
    </location>
</feature>
<dbReference type="NCBIfam" id="NF005829">
    <property type="entry name" value="PRK07726.1"/>
    <property type="match status" value="1"/>
</dbReference>
<dbReference type="Gene3D" id="3.40.50.300">
    <property type="entry name" value="P-loop containing nucleotide triphosphate hydrolases"/>
    <property type="match status" value="2"/>
</dbReference>
<dbReference type="Pfam" id="PF01751">
    <property type="entry name" value="Toprim"/>
    <property type="match status" value="1"/>
</dbReference>
<dbReference type="GO" id="GO:0043590">
    <property type="term" value="C:bacterial nucleoid"/>
    <property type="evidence" value="ECO:0007669"/>
    <property type="project" value="TreeGrafter"/>
</dbReference>
<dbReference type="InterPro" id="IPR023406">
    <property type="entry name" value="Topo_IA_AS"/>
</dbReference>
<evidence type="ECO:0000256" key="14">
    <source>
        <dbReference type="SAM" id="MobiDB-lite"/>
    </source>
</evidence>
<keyword evidence="2" id="KW-0479">Metal-binding</keyword>
<dbReference type="FunFam" id="3.40.50.300:FF:001389">
    <property type="entry name" value="ATP-dependent DNA helicase RecQ"/>
    <property type="match status" value="1"/>
</dbReference>
<dbReference type="SMART" id="SM00437">
    <property type="entry name" value="TOP1Ac"/>
    <property type="match status" value="1"/>
</dbReference>
<evidence type="ECO:0000256" key="7">
    <source>
        <dbReference type="ARBA" id="ARBA00023029"/>
    </source>
</evidence>
<dbReference type="OrthoDB" id="9804262at2"/>
<feature type="domain" description="Topo IA-type catalytic" evidence="17">
    <location>
        <begin position="151"/>
        <end position="662"/>
    </location>
</feature>
<dbReference type="GO" id="GO:0006281">
    <property type="term" value="P:DNA repair"/>
    <property type="evidence" value="ECO:0007669"/>
    <property type="project" value="TreeGrafter"/>
</dbReference>
<dbReference type="Pfam" id="PF00270">
    <property type="entry name" value="DEAD"/>
    <property type="match status" value="1"/>
</dbReference>
<evidence type="ECO:0000256" key="5">
    <source>
        <dbReference type="ARBA" id="ARBA00022806"/>
    </source>
</evidence>
<dbReference type="InterPro" id="IPR003601">
    <property type="entry name" value="Topo_IA_2"/>
</dbReference>
<gene>
    <name evidence="18" type="primary">recQ</name>
    <name evidence="18" type="ORF">SOCE26_041510</name>
</gene>
<dbReference type="GO" id="GO:0016787">
    <property type="term" value="F:hydrolase activity"/>
    <property type="evidence" value="ECO:0007669"/>
    <property type="project" value="UniProtKB-KW"/>
</dbReference>
<dbReference type="CDD" id="cd00186">
    <property type="entry name" value="TOP1Ac"/>
    <property type="match status" value="1"/>
</dbReference>
<dbReference type="GO" id="GO:0006265">
    <property type="term" value="P:DNA topological change"/>
    <property type="evidence" value="ECO:0007669"/>
    <property type="project" value="InterPro"/>
</dbReference>
<dbReference type="InterPro" id="IPR013824">
    <property type="entry name" value="Topo_IA_cen_sub1"/>
</dbReference>
<evidence type="ECO:0000313" key="18">
    <source>
        <dbReference type="EMBL" id="AUX42718.1"/>
    </source>
</evidence>
<dbReference type="EMBL" id="CP012673">
    <property type="protein sequence ID" value="AUX42718.1"/>
    <property type="molecule type" value="Genomic_DNA"/>
</dbReference>
<organism evidence="18 19">
    <name type="scientific">Sorangium cellulosum</name>
    <name type="common">Polyangium cellulosum</name>
    <dbReference type="NCBI Taxonomy" id="56"/>
    <lineage>
        <taxon>Bacteria</taxon>
        <taxon>Pseudomonadati</taxon>
        <taxon>Myxococcota</taxon>
        <taxon>Polyangia</taxon>
        <taxon>Polyangiales</taxon>
        <taxon>Polyangiaceae</taxon>
        <taxon>Sorangium</taxon>
    </lineage>
</organism>
<keyword evidence="7" id="KW-0799">Topoisomerase</keyword>
<dbReference type="Gene3D" id="1.10.460.10">
    <property type="entry name" value="Topoisomerase I, domain 2"/>
    <property type="match status" value="1"/>
</dbReference>
<keyword evidence="5 18" id="KW-0347">Helicase</keyword>
<evidence type="ECO:0000256" key="11">
    <source>
        <dbReference type="ARBA" id="ARBA00034808"/>
    </source>
</evidence>
<keyword evidence="4" id="KW-0378">Hydrolase</keyword>
<sequence>MIAVVAEKPAVARDIAAVLGATRRAEGFLEGGGYVITWAIGHLVAIAEPHQIDPAWKRWRLDLLPMLPGRFPLVVLPGTRAQFEVVRKVLCRRDVERVVCATDAGREGELIFRYIYEASGCTKPVDRLWISSLTPDAIRGGLRRLRDARGYDGLADAARGRSRADWLVGMNLSRAYSLAFDQDLSVGRVQTPTLSMVVERELAIRRFVPEPYLEVVATFRPFREEGREGGAGAAEVSSYKGTYFRDGELPGEKPGGAGGEKPGGAGGEKSETSPARRRLPPDGEEARRVVERARRGEARIEAVDSESRRLPPPLLYDLTELQRHANRLYGFSAQRTLEIAQTLYERRKLISYPRTDSRHLSTEVAATLGAVVRAIGDEGPYRGLLAPGTGVRPLGKRFVDDGKVGDHHAIIPTGARPPRAELAPDEQKIFDLVCRRLLSAWHEDHVTSITTVITAITTRVPGGAPVVDRYHSAGSVVEKVGWKVLDIGFGRPPAKPRKQGERGGGEGEAGEGEGERETADQALPPGLVRGEVQLVLDAQAQAKKTRPPPRFTEATLLTAMETAGSSLDEKEISEAMKDSGLGTPATRAAIIETLLRREYLVRKGKLLHATDKGIGLIEVVHADVKSPAMTGAWEAKLAQMARGRGDLSSFMEGIASYVRHVVEEVRSARRAPGGAAFSPEATASLPQEGDETRGAERGRSPAAAAPEAPPEREAPRAPARRPPGGSAGSAPVAASHGALRTAAAAAVSASPRRGTEWLKGAGRQGEPRQAISPSPGSTVEASGSIRPTPFTAGRAASAASPERAAASAAPPARSAAVMSAPARRPADLAELLQQCFGFRAFRPYQEAVCRTAAAGQDVLLVMPTGAGKSLCYQLPGIARGGTTLVVSPLIALMEDQAGKLRACGFAAERIHSGRSRAESRKACIDYLDGALDFLFIAPERLRVPGFPELLARRKPVLVAVDEAHCISKWGHDFRPDYRMLGQRLPALRPAPVIALTATATPVVQDDIVEQLGLASAARFIHGFRRTNLAIELLEASPGDRLARARALLGKAGRTPAIVYAPTRKEAEALARGLAEDLPAEAYHAGLATPVRDRIQAAFLSGDLEVIVATIAFGMGIDKPDVRTVIHAGLPGSVEGYYQEIGRAGRDGLPSRAVLMHSYVDRRMHEFFHERDYPDPAVLQRIEGVLSGEPRPKEMILGDLGMDPEVAEKALEKLWIHGGARVDVDGGVALGEPGWRAPYEAQRRHKLAELVQMARFTESHGCRMLHLVRHFGDQEDTGEPCGLCDVCAPDACAAREFRAPSRDEAQAIAKIVAALQGGEQPTGRLYREAFAGGSLDRRDFEHLLGGLVRAGLVQVRDDEFEKDGERITFQRASLTPRGRLGVPPADIPLAKAPPKVKKRQSATSSDARRAFFARKAQRKKGRSR</sequence>
<evidence type="ECO:0000256" key="2">
    <source>
        <dbReference type="ARBA" id="ARBA00022723"/>
    </source>
</evidence>
<dbReference type="SUPFAM" id="SSF56712">
    <property type="entry name" value="Prokaryotic type I DNA topoisomerase"/>
    <property type="match status" value="1"/>
</dbReference>
<dbReference type="PROSITE" id="PS51194">
    <property type="entry name" value="HELICASE_CTER"/>
    <property type="match status" value="1"/>
</dbReference>
<evidence type="ECO:0000256" key="6">
    <source>
        <dbReference type="ARBA" id="ARBA00022840"/>
    </source>
</evidence>
<dbReference type="InterPro" id="IPR004589">
    <property type="entry name" value="DNA_helicase_ATP-dep_RecQ"/>
</dbReference>
<dbReference type="GO" id="GO:0003677">
    <property type="term" value="F:DNA binding"/>
    <property type="evidence" value="ECO:0007669"/>
    <property type="project" value="UniProtKB-KW"/>
</dbReference>
<dbReference type="SMART" id="SM00490">
    <property type="entry name" value="HELICc"/>
    <property type="match status" value="1"/>
</dbReference>
<dbReference type="InterPro" id="IPR034144">
    <property type="entry name" value="TOPRIM_TopoIII"/>
</dbReference>
<feature type="region of interest" description="Disordered" evidence="14">
    <location>
        <begin position="669"/>
        <end position="813"/>
    </location>
</feature>
<dbReference type="SMART" id="SM00487">
    <property type="entry name" value="DEXDc"/>
    <property type="match status" value="1"/>
</dbReference>
<feature type="compositionally biased region" description="Basic and acidic residues" evidence="14">
    <location>
        <begin position="279"/>
        <end position="296"/>
    </location>
</feature>
<dbReference type="Gene3D" id="1.10.10.10">
    <property type="entry name" value="Winged helix-like DNA-binding domain superfamily/Winged helix DNA-binding domain"/>
    <property type="match status" value="1"/>
</dbReference>
<dbReference type="Proteomes" id="UP000238348">
    <property type="component" value="Chromosome"/>
</dbReference>
<feature type="region of interest" description="Disordered" evidence="14">
    <location>
        <begin position="488"/>
        <end position="524"/>
    </location>
</feature>
<accession>A0A2L0ETS9</accession>
<feature type="compositionally biased region" description="Low complexity" evidence="14">
    <location>
        <begin position="792"/>
        <end position="813"/>
    </location>
</feature>
<dbReference type="PROSITE" id="PS51192">
    <property type="entry name" value="HELICASE_ATP_BIND_1"/>
    <property type="match status" value="1"/>
</dbReference>
<feature type="compositionally biased region" description="Basic residues" evidence="14">
    <location>
        <begin position="1410"/>
        <end position="1423"/>
    </location>
</feature>
<dbReference type="Pfam" id="PF00271">
    <property type="entry name" value="Helicase_C"/>
    <property type="match status" value="1"/>
</dbReference>
<evidence type="ECO:0000259" key="17">
    <source>
        <dbReference type="PROSITE" id="PS52039"/>
    </source>
</evidence>
<dbReference type="PROSITE" id="PS00396">
    <property type="entry name" value="TOPO_IA_1"/>
    <property type="match status" value="1"/>
</dbReference>
<dbReference type="GO" id="GO:0046872">
    <property type="term" value="F:metal ion binding"/>
    <property type="evidence" value="ECO:0007669"/>
    <property type="project" value="UniProtKB-KW"/>
</dbReference>
<feature type="domain" description="Helicase C-terminal" evidence="16">
    <location>
        <begin position="1043"/>
        <end position="1182"/>
    </location>
</feature>
<dbReference type="GO" id="GO:0030894">
    <property type="term" value="C:replisome"/>
    <property type="evidence" value="ECO:0007669"/>
    <property type="project" value="TreeGrafter"/>
</dbReference>
<comment type="catalytic activity">
    <reaction evidence="10">
        <text>Couples ATP hydrolysis with the unwinding of duplex DNA by translocating in the 3'-5' direction.</text>
        <dbReference type="EC" id="5.6.2.4"/>
    </reaction>
</comment>
<dbReference type="EC" id="5.6.2.4" evidence="11"/>
<dbReference type="InterPro" id="IPR013825">
    <property type="entry name" value="Topo_IA_cen_sub2"/>
</dbReference>
<dbReference type="InterPro" id="IPR013497">
    <property type="entry name" value="Topo_IA_cen"/>
</dbReference>
<dbReference type="InterPro" id="IPR027417">
    <property type="entry name" value="P-loop_NTPase"/>
</dbReference>
<feature type="domain" description="Helicase ATP-binding" evidence="15">
    <location>
        <begin position="849"/>
        <end position="1017"/>
    </location>
</feature>
<dbReference type="Pfam" id="PF01131">
    <property type="entry name" value="Topoisom_bac"/>
    <property type="match status" value="1"/>
</dbReference>
<evidence type="ECO:0000259" key="15">
    <source>
        <dbReference type="PROSITE" id="PS51192"/>
    </source>
</evidence>
<feature type="compositionally biased region" description="Basic and acidic residues" evidence="14">
    <location>
        <begin position="690"/>
        <end position="699"/>
    </location>
</feature>
<dbReference type="GO" id="GO:0043138">
    <property type="term" value="F:3'-5' DNA helicase activity"/>
    <property type="evidence" value="ECO:0007669"/>
    <property type="project" value="UniProtKB-EC"/>
</dbReference>
<dbReference type="PANTHER" id="PTHR13710:SF105">
    <property type="entry name" value="ATP-DEPENDENT DNA HELICASE Q1"/>
    <property type="match status" value="1"/>
</dbReference>
<feature type="compositionally biased region" description="Low complexity" evidence="14">
    <location>
        <begin position="722"/>
        <end position="752"/>
    </location>
</feature>
<dbReference type="CDD" id="cd17920">
    <property type="entry name" value="DEXHc_RecQ"/>
    <property type="match status" value="1"/>
</dbReference>
<feature type="region of interest" description="Disordered" evidence="14">
    <location>
        <begin position="243"/>
        <end position="296"/>
    </location>
</feature>
<dbReference type="RefSeq" id="WP_104981487.1">
    <property type="nucleotide sequence ID" value="NZ_CP012673.1"/>
</dbReference>
<dbReference type="PRINTS" id="PR00417">
    <property type="entry name" value="PRTPISMRASEI"/>
</dbReference>
<dbReference type="SMART" id="SM00493">
    <property type="entry name" value="TOPRIM"/>
    <property type="match status" value="1"/>
</dbReference>
<evidence type="ECO:0000256" key="13">
    <source>
        <dbReference type="ARBA" id="ARBA00044550"/>
    </source>
</evidence>
<dbReference type="GO" id="GO:0005524">
    <property type="term" value="F:ATP binding"/>
    <property type="evidence" value="ECO:0007669"/>
    <property type="project" value="UniProtKB-KW"/>
</dbReference>
<evidence type="ECO:0000313" key="19">
    <source>
        <dbReference type="Proteomes" id="UP000238348"/>
    </source>
</evidence>
<evidence type="ECO:0000256" key="8">
    <source>
        <dbReference type="ARBA" id="ARBA00023125"/>
    </source>
</evidence>
<keyword evidence="9" id="KW-0413">Isomerase</keyword>
<dbReference type="CDD" id="cd03362">
    <property type="entry name" value="TOPRIM_TopoIA_TopoIII"/>
    <property type="match status" value="1"/>
</dbReference>
<dbReference type="Gene3D" id="1.10.290.10">
    <property type="entry name" value="Topoisomerase I, domain 4"/>
    <property type="match status" value="1"/>
</dbReference>
<evidence type="ECO:0000256" key="12">
    <source>
        <dbReference type="ARBA" id="ARBA00044535"/>
    </source>
</evidence>
<dbReference type="PANTHER" id="PTHR13710">
    <property type="entry name" value="DNA HELICASE RECQ FAMILY MEMBER"/>
    <property type="match status" value="1"/>
</dbReference>
<dbReference type="Gene3D" id="3.40.50.140">
    <property type="match status" value="1"/>
</dbReference>
<feature type="compositionally biased region" description="Polar residues" evidence="14">
    <location>
        <begin position="771"/>
        <end position="781"/>
    </location>
</feature>
<dbReference type="InterPro" id="IPR013826">
    <property type="entry name" value="Topo_IA_cen_sub3"/>
</dbReference>
<dbReference type="SMART" id="SM00436">
    <property type="entry name" value="TOP1Bc"/>
    <property type="match status" value="1"/>
</dbReference>
<dbReference type="GO" id="GO:0003917">
    <property type="term" value="F:DNA topoisomerase type I (single strand cut, ATP-independent) activity"/>
    <property type="evidence" value="ECO:0007669"/>
    <property type="project" value="InterPro"/>
</dbReference>
<keyword evidence="6" id="KW-0067">ATP-binding</keyword>
<evidence type="ECO:0000256" key="9">
    <source>
        <dbReference type="ARBA" id="ARBA00023235"/>
    </source>
</evidence>
<dbReference type="Gene3D" id="2.70.20.10">
    <property type="entry name" value="Topoisomerase I, domain 3"/>
    <property type="match status" value="1"/>
</dbReference>
<dbReference type="GO" id="GO:0009378">
    <property type="term" value="F:four-way junction helicase activity"/>
    <property type="evidence" value="ECO:0007669"/>
    <property type="project" value="TreeGrafter"/>
</dbReference>
<comment type="similarity">
    <text evidence="1">Belongs to the helicase family. RecQ subfamily.</text>
</comment>
<keyword evidence="8" id="KW-0238">DNA-binding</keyword>
<evidence type="ECO:0000256" key="4">
    <source>
        <dbReference type="ARBA" id="ARBA00022801"/>
    </source>
</evidence>
<dbReference type="NCBIfam" id="TIGR00614">
    <property type="entry name" value="recQ_fam"/>
    <property type="match status" value="1"/>
</dbReference>
<dbReference type="InterPro" id="IPR036388">
    <property type="entry name" value="WH-like_DNA-bd_sf"/>
</dbReference>
<protein>
    <recommendedName>
        <fullName evidence="12">ATP-dependent DNA helicase RecQ</fullName>
        <ecNumber evidence="11">5.6.2.4</ecNumber>
    </recommendedName>
    <alternativeName>
        <fullName evidence="13">DNA 3'-5' helicase RecQ</fullName>
    </alternativeName>
</protein>
<dbReference type="GO" id="GO:0006310">
    <property type="term" value="P:DNA recombination"/>
    <property type="evidence" value="ECO:0007669"/>
    <property type="project" value="InterPro"/>
</dbReference>
<reference evidence="18 19" key="1">
    <citation type="submission" date="2015-09" db="EMBL/GenBank/DDBJ databases">
        <title>Sorangium comparison.</title>
        <authorList>
            <person name="Zaburannyi N."/>
            <person name="Bunk B."/>
            <person name="Overmann J."/>
            <person name="Mueller R."/>
        </authorList>
    </citation>
    <scope>NUCLEOTIDE SEQUENCE [LARGE SCALE GENOMIC DNA]</scope>
    <source>
        <strain evidence="18 19">So ce26</strain>
    </source>
</reference>
<dbReference type="InterPro" id="IPR006171">
    <property type="entry name" value="TOPRIM_dom"/>
</dbReference>
<evidence type="ECO:0000256" key="10">
    <source>
        <dbReference type="ARBA" id="ARBA00034617"/>
    </source>
</evidence>
<keyword evidence="3" id="KW-0547">Nucleotide-binding</keyword>
<proteinExistence type="inferred from homology"/>
<dbReference type="InterPro" id="IPR014001">
    <property type="entry name" value="Helicase_ATP-bd"/>
</dbReference>
<dbReference type="InterPro" id="IPR011545">
    <property type="entry name" value="DEAD/DEAH_box_helicase_dom"/>
</dbReference>
<dbReference type="SUPFAM" id="SSF52540">
    <property type="entry name" value="P-loop containing nucleoside triphosphate hydrolases"/>
    <property type="match status" value="1"/>
</dbReference>
<dbReference type="GO" id="GO:0005737">
    <property type="term" value="C:cytoplasm"/>
    <property type="evidence" value="ECO:0007669"/>
    <property type="project" value="TreeGrafter"/>
</dbReference>
<evidence type="ECO:0000256" key="3">
    <source>
        <dbReference type="ARBA" id="ARBA00022741"/>
    </source>
</evidence>
<feature type="compositionally biased region" description="Gly residues" evidence="14">
    <location>
        <begin position="253"/>
        <end position="267"/>
    </location>
</feature>
<dbReference type="Pfam" id="PF16124">
    <property type="entry name" value="RecQ_Zn_bind"/>
    <property type="match status" value="1"/>
</dbReference>
<evidence type="ECO:0000256" key="1">
    <source>
        <dbReference type="ARBA" id="ARBA00005446"/>
    </source>
</evidence>
<dbReference type="InterPro" id="IPR032284">
    <property type="entry name" value="RecQ_Zn-bd"/>
</dbReference>
<dbReference type="InterPro" id="IPR023405">
    <property type="entry name" value="Topo_IA_core_domain"/>
</dbReference>
<dbReference type="InterPro" id="IPR001650">
    <property type="entry name" value="Helicase_C-like"/>
</dbReference>
<dbReference type="PROSITE" id="PS52039">
    <property type="entry name" value="TOPO_IA_2"/>
    <property type="match status" value="1"/>
</dbReference>
<dbReference type="InterPro" id="IPR003602">
    <property type="entry name" value="Topo_IA_DNA-bd_dom"/>
</dbReference>
<evidence type="ECO:0000259" key="16">
    <source>
        <dbReference type="PROSITE" id="PS51194"/>
    </source>
</evidence>